<evidence type="ECO:0000313" key="3">
    <source>
        <dbReference type="RefSeq" id="XP_058975815.1"/>
    </source>
</evidence>
<dbReference type="Pfam" id="PF05380">
    <property type="entry name" value="Peptidase_A17"/>
    <property type="match status" value="1"/>
</dbReference>
<dbReference type="Proteomes" id="UP001652621">
    <property type="component" value="Unplaced"/>
</dbReference>
<evidence type="ECO:0000259" key="1">
    <source>
        <dbReference type="PROSITE" id="PS50994"/>
    </source>
</evidence>
<protein>
    <submittedName>
        <fullName evidence="3">Uncharacterized protein LOC131801289</fullName>
    </submittedName>
</protein>
<keyword evidence="2" id="KW-1185">Reference proteome</keyword>
<dbReference type="InterPro" id="IPR036397">
    <property type="entry name" value="RNaseH_sf"/>
</dbReference>
<dbReference type="Pfam" id="PF18701">
    <property type="entry name" value="DUF5641"/>
    <property type="match status" value="1"/>
</dbReference>
<accession>A0ABM3UQK9</accession>
<dbReference type="GeneID" id="131801289"/>
<feature type="domain" description="Integrase catalytic" evidence="1">
    <location>
        <begin position="617"/>
        <end position="810"/>
    </location>
</feature>
<reference evidence="3" key="1">
    <citation type="submission" date="2025-08" db="UniProtKB">
        <authorList>
            <consortium name="RefSeq"/>
        </authorList>
    </citation>
    <scope>IDENTIFICATION</scope>
    <source>
        <strain evidence="3">Aabys</strain>
        <tissue evidence="3">Whole body</tissue>
    </source>
</reference>
<dbReference type="PANTHER" id="PTHR47331:SF4">
    <property type="entry name" value="PEPTIDASE S1 DOMAIN-CONTAINING PROTEIN"/>
    <property type="match status" value="1"/>
</dbReference>
<dbReference type="InterPro" id="IPR012337">
    <property type="entry name" value="RNaseH-like_sf"/>
</dbReference>
<dbReference type="PROSITE" id="PS50994">
    <property type="entry name" value="INTEGRASE"/>
    <property type="match status" value="1"/>
</dbReference>
<dbReference type="InterPro" id="IPR001584">
    <property type="entry name" value="Integrase_cat-core"/>
</dbReference>
<dbReference type="RefSeq" id="XP_058975815.1">
    <property type="nucleotide sequence ID" value="XM_059119832.1"/>
</dbReference>
<dbReference type="InterPro" id="IPR008042">
    <property type="entry name" value="Retrotrans_Pao"/>
</dbReference>
<dbReference type="PANTHER" id="PTHR47331">
    <property type="entry name" value="PHD-TYPE DOMAIN-CONTAINING PROTEIN"/>
    <property type="match status" value="1"/>
</dbReference>
<dbReference type="InterPro" id="IPR040676">
    <property type="entry name" value="DUF5641"/>
</dbReference>
<dbReference type="InterPro" id="IPR043502">
    <property type="entry name" value="DNA/RNA_pol_sf"/>
</dbReference>
<gene>
    <name evidence="3" type="primary">LOC131801289</name>
</gene>
<sequence>MYRQILINPSHAKYQRILFRTCPDEEVSDYQLKTVTFGVNCAPYLALRTLLKLADDEEYRFPIGSKILRNNMYVDDALVGVHTVSQGLKAKEELIEILESGGFELRKWTSNSKEILKGLAREKLLNEEFLELGDKSSAKTLGIRWNASVDSFYFVMDKIPERNSYSKRQVLSIIAKIFDPLGWLSPIIITAKILMQQLWLDDVGWDDPLKPHTLLSWKNFVSTSVGIEEIRIPRWVNYSADCNVQLHGFSDSSESAYAAALYLRVEVGHNIFSNLLVAKSKVAPLKKMSLPRLELCGALLLAELVDSVLPQLDIQKTSLFAWSDSTIVLAWLKKPSYSWTTFVANRVSIIQEKIGSDWHHVPTDENPADLATRGRTPLEIKESGLWWHGPSWLKSPENRWPSGVVISETILEAKHIKVHFARSAVEEDILERFSCLSTATHVVGHIIRFFNRTHGKAKKTTCFDTVRLSADEISFARRRLMSVSQRIHFPSEYDCLLKNQKIESGSPLLSLNPFLDKDSLIRANGRLSSALSISYDERYPIILAHKSRFAALYVDFVHRLTNHGGIQLTLATTRLECWIIRGRNLVKTRYRNCTKCVLAQKKRQTQLMAALPPERTTISRPFSTSGVDFAGPVEIKNFSGRGCRISKGYICLFVCFATKAIHLEPVSDLSTPAFIAALARFVARRGCPRHIYSDNGKNFVGADREIRSNLMKIISETRDDSVTRYGFQKLEWHFNPAAAPHMGGLWEAGVKSCKMHLKKISGQIRHTFEELSTILARIEACLNSRPLTSLTDGIDDPSALTPGHFLIGGPLLSLAEPDEVENKTSLLNRWRRIKLISQEFCRRWKMEYLKELHKRTKWKVAQNDLQLDDIVVLHSDSLAPNEWRMGRVVKLHFGQDNRVRVVDLKTLNGVITRPVHKLVLLPRPE</sequence>
<dbReference type="SUPFAM" id="SSF53098">
    <property type="entry name" value="Ribonuclease H-like"/>
    <property type="match status" value="1"/>
</dbReference>
<dbReference type="SUPFAM" id="SSF56672">
    <property type="entry name" value="DNA/RNA polymerases"/>
    <property type="match status" value="1"/>
</dbReference>
<proteinExistence type="predicted"/>
<organism evidence="2 3">
    <name type="scientific">Musca domestica</name>
    <name type="common">House fly</name>
    <dbReference type="NCBI Taxonomy" id="7370"/>
    <lineage>
        <taxon>Eukaryota</taxon>
        <taxon>Metazoa</taxon>
        <taxon>Ecdysozoa</taxon>
        <taxon>Arthropoda</taxon>
        <taxon>Hexapoda</taxon>
        <taxon>Insecta</taxon>
        <taxon>Pterygota</taxon>
        <taxon>Neoptera</taxon>
        <taxon>Endopterygota</taxon>
        <taxon>Diptera</taxon>
        <taxon>Brachycera</taxon>
        <taxon>Muscomorpha</taxon>
        <taxon>Muscoidea</taxon>
        <taxon>Muscidae</taxon>
        <taxon>Musca</taxon>
    </lineage>
</organism>
<dbReference type="Gene3D" id="3.30.420.10">
    <property type="entry name" value="Ribonuclease H-like superfamily/Ribonuclease H"/>
    <property type="match status" value="1"/>
</dbReference>
<evidence type="ECO:0000313" key="2">
    <source>
        <dbReference type="Proteomes" id="UP001652621"/>
    </source>
</evidence>
<name>A0ABM3UQK9_MUSDO</name>